<dbReference type="HOGENOM" id="CLU_2694394_0_0_1"/>
<gene>
    <name evidence="1" type="ORF">COCMIDRAFT_83568</name>
</gene>
<dbReference type="GeneID" id="19126289"/>
<dbReference type="EMBL" id="KI963928">
    <property type="protein sequence ID" value="EUC49838.1"/>
    <property type="molecule type" value="Genomic_DNA"/>
</dbReference>
<feature type="non-terminal residue" evidence="1">
    <location>
        <position position="1"/>
    </location>
</feature>
<dbReference type="OrthoDB" id="10299693at2759"/>
<dbReference type="KEGG" id="bor:COCMIDRAFT_83568"/>
<reference evidence="1 2" key="1">
    <citation type="journal article" date="2013" name="PLoS Genet.">
        <title>Comparative genome structure, secondary metabolite, and effector coding capacity across Cochliobolus pathogens.</title>
        <authorList>
            <person name="Condon B.J."/>
            <person name="Leng Y."/>
            <person name="Wu D."/>
            <person name="Bushley K.E."/>
            <person name="Ohm R.A."/>
            <person name="Otillar R."/>
            <person name="Martin J."/>
            <person name="Schackwitz W."/>
            <person name="Grimwood J."/>
            <person name="MohdZainudin N."/>
            <person name="Xue C."/>
            <person name="Wang R."/>
            <person name="Manning V.A."/>
            <person name="Dhillon B."/>
            <person name="Tu Z.J."/>
            <person name="Steffenson B.J."/>
            <person name="Salamov A."/>
            <person name="Sun H."/>
            <person name="Lowry S."/>
            <person name="LaButti K."/>
            <person name="Han J."/>
            <person name="Copeland A."/>
            <person name="Lindquist E."/>
            <person name="Barry K."/>
            <person name="Schmutz J."/>
            <person name="Baker S.E."/>
            <person name="Ciuffetti L.M."/>
            <person name="Grigoriev I.V."/>
            <person name="Zhong S."/>
            <person name="Turgeon B.G."/>
        </authorList>
    </citation>
    <scope>NUCLEOTIDE SEQUENCE [LARGE SCALE GENOMIC DNA]</scope>
    <source>
        <strain evidence="1 2">ATCC 44560</strain>
    </source>
</reference>
<dbReference type="Proteomes" id="UP000054032">
    <property type="component" value="Unassembled WGS sequence"/>
</dbReference>
<dbReference type="AlphaFoldDB" id="W6ZIP2"/>
<dbReference type="RefSeq" id="XP_007683692.1">
    <property type="nucleotide sequence ID" value="XM_007685502.1"/>
</dbReference>
<sequence length="74" mass="8389">IFLVKLATPNLQSRFVARRYQQSVISSIPLVLLFYGHGGSTRNTPRSFYEIEAPQQPGYLSPNITERNMSAFGR</sequence>
<name>W6ZIP2_COCMI</name>
<evidence type="ECO:0000313" key="2">
    <source>
        <dbReference type="Proteomes" id="UP000054032"/>
    </source>
</evidence>
<evidence type="ECO:0000313" key="1">
    <source>
        <dbReference type="EMBL" id="EUC49838.1"/>
    </source>
</evidence>
<proteinExistence type="predicted"/>
<keyword evidence="2" id="KW-1185">Reference proteome</keyword>
<accession>W6ZIP2</accession>
<protein>
    <submittedName>
        <fullName evidence="1">Uncharacterized protein</fullName>
    </submittedName>
</protein>
<organism evidence="1 2">
    <name type="scientific">Bipolaris oryzae ATCC 44560</name>
    <dbReference type="NCBI Taxonomy" id="930090"/>
    <lineage>
        <taxon>Eukaryota</taxon>
        <taxon>Fungi</taxon>
        <taxon>Dikarya</taxon>
        <taxon>Ascomycota</taxon>
        <taxon>Pezizomycotina</taxon>
        <taxon>Dothideomycetes</taxon>
        <taxon>Pleosporomycetidae</taxon>
        <taxon>Pleosporales</taxon>
        <taxon>Pleosporineae</taxon>
        <taxon>Pleosporaceae</taxon>
        <taxon>Bipolaris</taxon>
    </lineage>
</organism>